<dbReference type="Pfam" id="PF16760">
    <property type="entry name" value="CBM53"/>
    <property type="match status" value="1"/>
</dbReference>
<dbReference type="STRING" id="145388.A0A0D2KTL8"/>
<sequence>MPGSGHLAFPAQARAASQQLSDGELAELAEENRKLRSLLEADAGRLPADQVDALRRQYDDIRALAAANGLAMDPLAPADGEEVEASGGSTHHSSSSSSSSSINAASGSHASGIAAPPAQVVGSSPAVTAAKQQQWKQQAAAAAAALGAAASQAPAAAAEEADHWVDERGRGGGDYADRMAPQLGAQEKAARAAREAKLRSDAAALVASHDPAEVAAERHHWLVFTVPEVPVAGSDVVVYFNKPQSSCLQWASQLRLQVGFNKWKLGGEKLPLAPAPVPHVDGSDFWSVKVAVPEEAYEINMVFGDDFGSYDNNQGQDFTFATEGGWSFEEWIDGAADRAAKAEEEERAAREAAAREAAAAAKAAALQRDDQEARAAVEELKSGCASYRDGALDQRKVEANGATALLWTTSPAPLVAGAKGRLLYNTRAGPLAWLDPAQGHAAPTLTYGFNNWKTLGGDPIVMVPAQVEEAAEGELWWEAAFDVPATAAALSFCVNSGDCWDNNNGADHKALVAWPAEFEAAEDPVAAWADSLLQQLRDAARTRREAFESAAAAKEAKRQAERVQLREQAMAVLRRQLKHVLFTEPEVPRAGEKVTVYYSPASTALAGREQIYITAGFNRWGHLRRLGPAAMKPPGEGGLHHRATFMVPRDAHVLDVVLSDVEGGEGTYDNRGGLDYHIPIEGGVGAKPHPLHVVHIAVEMAPIAK</sequence>
<dbReference type="InterPro" id="IPR005085">
    <property type="entry name" value="CBM25"/>
</dbReference>
<keyword evidence="5" id="KW-0808">Transferase</keyword>
<dbReference type="GO" id="GO:2001070">
    <property type="term" value="F:starch binding"/>
    <property type="evidence" value="ECO:0007669"/>
    <property type="project" value="InterPro"/>
</dbReference>
<dbReference type="PANTHER" id="PTHR46083:SF5">
    <property type="entry name" value="STARCH SYNTHASE 3, CHLOROPLASTIC_AMYLOPLASTIC"/>
    <property type="match status" value="1"/>
</dbReference>
<keyword evidence="5" id="KW-0328">Glycosyltransferase</keyword>
<evidence type="ECO:0000256" key="3">
    <source>
        <dbReference type="SAM" id="MobiDB-lite"/>
    </source>
</evidence>
<reference evidence="5 6" key="1">
    <citation type="journal article" date="2013" name="BMC Genomics">
        <title>Reconstruction of the lipid metabolism for the microalga Monoraphidium neglectum from its genome sequence reveals characteristics suitable for biofuel production.</title>
        <authorList>
            <person name="Bogen C."/>
            <person name="Al-Dilaimi A."/>
            <person name="Albersmeier A."/>
            <person name="Wichmann J."/>
            <person name="Grundmann M."/>
            <person name="Rupp O."/>
            <person name="Lauersen K.J."/>
            <person name="Blifernez-Klassen O."/>
            <person name="Kalinowski J."/>
            <person name="Goesmann A."/>
            <person name="Mussgnug J.H."/>
            <person name="Kruse O."/>
        </authorList>
    </citation>
    <scope>NUCLEOTIDE SEQUENCE [LARGE SCALE GENOMIC DNA]</scope>
    <source>
        <strain evidence="5 6">SAG 48.87</strain>
    </source>
</reference>
<dbReference type="OrthoDB" id="2018403at2759"/>
<accession>A0A0D2KTL8</accession>
<dbReference type="EC" id="2.4.1.21" evidence="2"/>
<feature type="region of interest" description="Disordered" evidence="3">
    <location>
        <begin position="79"/>
        <end position="119"/>
    </location>
</feature>
<dbReference type="KEGG" id="mng:MNEG_9147"/>
<dbReference type="InterPro" id="IPR013783">
    <property type="entry name" value="Ig-like_fold"/>
</dbReference>
<feature type="domain" description="Carbohydrate binding module family 25" evidence="4">
    <location>
        <begin position="417"/>
        <end position="513"/>
    </location>
</feature>
<comment type="catalytic activity">
    <reaction evidence="1">
        <text>[(1-&gt;4)-alpha-D-glucosyl](n) + ADP-alpha-D-glucose = [(1-&gt;4)-alpha-D-glucosyl](n+1) + ADP + H(+)</text>
        <dbReference type="Rhea" id="RHEA:18189"/>
        <dbReference type="Rhea" id="RHEA-COMP:9584"/>
        <dbReference type="Rhea" id="RHEA-COMP:9587"/>
        <dbReference type="ChEBI" id="CHEBI:15378"/>
        <dbReference type="ChEBI" id="CHEBI:15444"/>
        <dbReference type="ChEBI" id="CHEBI:57498"/>
        <dbReference type="ChEBI" id="CHEBI:456216"/>
        <dbReference type="EC" id="2.4.1.21"/>
    </reaction>
</comment>
<evidence type="ECO:0000313" key="6">
    <source>
        <dbReference type="Proteomes" id="UP000054498"/>
    </source>
</evidence>
<dbReference type="RefSeq" id="XP_013897833.1">
    <property type="nucleotide sequence ID" value="XM_014042379.1"/>
</dbReference>
<gene>
    <name evidence="5" type="ORF">MNEG_9147</name>
</gene>
<organism evidence="5 6">
    <name type="scientific">Monoraphidium neglectum</name>
    <dbReference type="NCBI Taxonomy" id="145388"/>
    <lineage>
        <taxon>Eukaryota</taxon>
        <taxon>Viridiplantae</taxon>
        <taxon>Chlorophyta</taxon>
        <taxon>core chlorophytes</taxon>
        <taxon>Chlorophyceae</taxon>
        <taxon>CS clade</taxon>
        <taxon>Sphaeropleales</taxon>
        <taxon>Selenastraceae</taxon>
        <taxon>Monoraphidium</taxon>
    </lineage>
</organism>
<feature type="domain" description="Carbohydrate binding module family 25" evidence="4">
    <location>
        <begin position="591"/>
        <end position="681"/>
    </location>
</feature>
<dbReference type="Proteomes" id="UP000054498">
    <property type="component" value="Unassembled WGS sequence"/>
</dbReference>
<proteinExistence type="predicted"/>
<dbReference type="GeneID" id="25742022"/>
<name>A0A0D2KTL8_9CHLO</name>
<evidence type="ECO:0000313" key="5">
    <source>
        <dbReference type="EMBL" id="KIY98813.1"/>
    </source>
</evidence>
<dbReference type="PANTHER" id="PTHR46083">
    <property type="match status" value="1"/>
</dbReference>
<feature type="region of interest" description="Disordered" evidence="3">
    <location>
        <begin position="1"/>
        <end position="23"/>
    </location>
</feature>
<protein>
    <recommendedName>
        <fullName evidence="2">starch synthase</fullName>
        <ecNumber evidence="2">2.4.1.21</ecNumber>
    </recommendedName>
</protein>
<evidence type="ECO:0000256" key="2">
    <source>
        <dbReference type="ARBA" id="ARBA00012588"/>
    </source>
</evidence>
<dbReference type="GO" id="GO:0009011">
    <property type="term" value="F:alpha-1,4-glucan glucosyltransferase (ADP-glucose donor) activity"/>
    <property type="evidence" value="ECO:0007669"/>
    <property type="project" value="UniProtKB-EC"/>
</dbReference>
<dbReference type="SMART" id="SM01066">
    <property type="entry name" value="CBM_25"/>
    <property type="match status" value="3"/>
</dbReference>
<dbReference type="Gene3D" id="2.60.40.10">
    <property type="entry name" value="Immunoglobulins"/>
    <property type="match status" value="3"/>
</dbReference>
<keyword evidence="6" id="KW-1185">Reference proteome</keyword>
<dbReference type="AlphaFoldDB" id="A0A0D2KTL8"/>
<evidence type="ECO:0000256" key="1">
    <source>
        <dbReference type="ARBA" id="ARBA00001478"/>
    </source>
</evidence>
<feature type="domain" description="Carbohydrate binding module family 25" evidence="4">
    <location>
        <begin position="233"/>
        <end position="323"/>
    </location>
</feature>
<feature type="non-terminal residue" evidence="5">
    <location>
        <position position="705"/>
    </location>
</feature>
<evidence type="ECO:0000259" key="4">
    <source>
        <dbReference type="SMART" id="SM01066"/>
    </source>
</evidence>
<dbReference type="EMBL" id="KK102053">
    <property type="protein sequence ID" value="KIY98813.1"/>
    <property type="molecule type" value="Genomic_DNA"/>
</dbReference>
<feature type="compositionally biased region" description="Low complexity" evidence="3">
    <location>
        <begin position="85"/>
        <end position="115"/>
    </location>
</feature>